<sequence>MKKILYIGNQLAQSHKTVTTIDTLSRLLRDSGIDVMTASSKVNRGLRLLDMLNHIFRYRKSLDYVLIDTYSTQNFYFAFSCGRLCQWLNLKYIPILHGGNLPKRLKQSPKLSKVLFDHAYVNVAPSQYTKFNFEAYGFQNVICIPNTITLENYPYALKDYKCIKLLWVRSFSEIYNPKLAVDILKSLLDQGLQAELCMVGPEGDGSLQETKEYAKGLNVDVRFTGKLSKGEWIELSKAYNFFINTTHIDNMPVSVLEAMALGLIVVSTNVGGMPYLIHNGVNGVLVEPNSAPSFVEMLLELIGNPKKAQQISQTARNFVTQFDWQHVKNKWIKLFNENKV</sequence>
<dbReference type="EMBL" id="CP025938">
    <property type="protein sequence ID" value="AUS04106.1"/>
    <property type="molecule type" value="Genomic_DNA"/>
</dbReference>
<dbReference type="AlphaFoldDB" id="A0A2I7SDY9"/>
<keyword evidence="3" id="KW-1185">Reference proteome</keyword>
<evidence type="ECO:0000259" key="1">
    <source>
        <dbReference type="Pfam" id="PF00534"/>
    </source>
</evidence>
<dbReference type="Pfam" id="PF00534">
    <property type="entry name" value="Glycos_transf_1"/>
    <property type="match status" value="1"/>
</dbReference>
<evidence type="ECO:0000313" key="2">
    <source>
        <dbReference type="EMBL" id="AUS04106.1"/>
    </source>
</evidence>
<dbReference type="Gene3D" id="3.40.50.2000">
    <property type="entry name" value="Glycogen Phosphorylase B"/>
    <property type="match status" value="2"/>
</dbReference>
<accession>A0A2I7SDY9</accession>
<proteinExistence type="predicted"/>
<dbReference type="CDD" id="cd03801">
    <property type="entry name" value="GT4_PimA-like"/>
    <property type="match status" value="1"/>
</dbReference>
<protein>
    <submittedName>
        <fullName evidence="2">Glycosyl transferase family 1</fullName>
    </submittedName>
</protein>
<gene>
    <name evidence="2" type="ORF">C1A40_00805</name>
</gene>
<dbReference type="RefSeq" id="WP_102994228.1">
    <property type="nucleotide sequence ID" value="NZ_CP025938.1"/>
</dbReference>
<dbReference type="OrthoDB" id="139410at2"/>
<feature type="domain" description="Glycosyl transferase family 1" evidence="1">
    <location>
        <begin position="164"/>
        <end position="317"/>
    </location>
</feature>
<dbReference type="KEGG" id="taj:C1A40_00805"/>
<name>A0A2I7SDY9_9FLAO</name>
<dbReference type="SUPFAM" id="SSF53756">
    <property type="entry name" value="UDP-Glycosyltransferase/glycogen phosphorylase"/>
    <property type="match status" value="1"/>
</dbReference>
<evidence type="ECO:0000313" key="3">
    <source>
        <dbReference type="Proteomes" id="UP000236592"/>
    </source>
</evidence>
<reference evidence="3" key="1">
    <citation type="submission" date="2018-01" db="EMBL/GenBank/DDBJ databases">
        <title>Complete genome of Tamlana sp. UJ94.</title>
        <authorList>
            <person name="Jung J."/>
            <person name="Chung D."/>
            <person name="Bae S.S."/>
            <person name="Baek K."/>
        </authorList>
    </citation>
    <scope>NUCLEOTIDE SEQUENCE [LARGE SCALE GENOMIC DNA]</scope>
    <source>
        <strain evidence="3">UJ94</strain>
    </source>
</reference>
<dbReference type="PANTHER" id="PTHR12526">
    <property type="entry name" value="GLYCOSYLTRANSFERASE"/>
    <property type="match status" value="1"/>
</dbReference>
<dbReference type="GO" id="GO:0016757">
    <property type="term" value="F:glycosyltransferase activity"/>
    <property type="evidence" value="ECO:0007669"/>
    <property type="project" value="InterPro"/>
</dbReference>
<dbReference type="PANTHER" id="PTHR12526:SF630">
    <property type="entry name" value="GLYCOSYLTRANSFERASE"/>
    <property type="match status" value="1"/>
</dbReference>
<dbReference type="InterPro" id="IPR001296">
    <property type="entry name" value="Glyco_trans_1"/>
</dbReference>
<dbReference type="Proteomes" id="UP000236592">
    <property type="component" value="Chromosome"/>
</dbReference>
<keyword evidence="2" id="KW-0808">Transferase</keyword>
<organism evidence="2 3">
    <name type="scientific">Pseudotamlana carrageenivorans</name>
    <dbReference type="NCBI Taxonomy" id="2069432"/>
    <lineage>
        <taxon>Bacteria</taxon>
        <taxon>Pseudomonadati</taxon>
        <taxon>Bacteroidota</taxon>
        <taxon>Flavobacteriia</taxon>
        <taxon>Flavobacteriales</taxon>
        <taxon>Flavobacteriaceae</taxon>
        <taxon>Pseudotamlana</taxon>
    </lineage>
</organism>